<dbReference type="PANTHER" id="PTHR43591:SF24">
    <property type="entry name" value="2-METHOXY-6-POLYPRENYL-1,4-BENZOQUINOL METHYLASE, MITOCHONDRIAL"/>
    <property type="match status" value="1"/>
</dbReference>
<dbReference type="OrthoDB" id="2013972at2759"/>
<organism evidence="3 4">
    <name type="scientific">Fusarium albosuccineum</name>
    <dbReference type="NCBI Taxonomy" id="1237068"/>
    <lineage>
        <taxon>Eukaryota</taxon>
        <taxon>Fungi</taxon>
        <taxon>Dikarya</taxon>
        <taxon>Ascomycota</taxon>
        <taxon>Pezizomycotina</taxon>
        <taxon>Sordariomycetes</taxon>
        <taxon>Hypocreomycetidae</taxon>
        <taxon>Hypocreales</taxon>
        <taxon>Nectriaceae</taxon>
        <taxon>Fusarium</taxon>
        <taxon>Fusarium decemcellulare species complex</taxon>
    </lineage>
</organism>
<accession>A0A8H4L7Z9</accession>
<dbReference type="CDD" id="cd02440">
    <property type="entry name" value="AdoMet_MTases"/>
    <property type="match status" value="1"/>
</dbReference>
<dbReference type="Proteomes" id="UP000554235">
    <property type="component" value="Unassembled WGS sequence"/>
</dbReference>
<evidence type="ECO:0000313" key="4">
    <source>
        <dbReference type="Proteomes" id="UP000554235"/>
    </source>
</evidence>
<name>A0A8H4L7Z9_9HYPO</name>
<dbReference type="EMBL" id="JAADYS010001296">
    <property type="protein sequence ID" value="KAF4463841.1"/>
    <property type="molecule type" value="Genomic_DNA"/>
</dbReference>
<dbReference type="PANTHER" id="PTHR43591">
    <property type="entry name" value="METHYLTRANSFERASE"/>
    <property type="match status" value="1"/>
</dbReference>
<protein>
    <submittedName>
        <fullName evidence="3">Tam domain-containingmethyltransferase</fullName>
    </submittedName>
</protein>
<dbReference type="AlphaFoldDB" id="A0A8H4L7Z9"/>
<dbReference type="SUPFAM" id="SSF53335">
    <property type="entry name" value="S-adenosyl-L-methionine-dependent methyltransferases"/>
    <property type="match status" value="1"/>
</dbReference>
<feature type="region of interest" description="Disordered" evidence="2">
    <location>
        <begin position="1"/>
        <end position="29"/>
    </location>
</feature>
<proteinExistence type="inferred from homology"/>
<dbReference type="GO" id="GO:0032259">
    <property type="term" value="P:methylation"/>
    <property type="evidence" value="ECO:0007669"/>
    <property type="project" value="UniProtKB-KW"/>
</dbReference>
<sequence length="330" mass="37148">MCQDEQAPGAPEAESTDNESLYSEYASDVSETTSATSSIFDYQYENGRRYHAYRAGQYLLPNDETEQERLDIIHHIFTLSLGGDICKTKLSNPQAILDVGTGTGVWAMEMGDLYPSAEVIGTDLSPIQSKWVPPNVKFEVDDATQDWTFPKDKFDFIHARTLAGAIRDWPGFLNHCFDHCRPGGSVEISEGRANFFCDDDSLKEDSATHQWLMEFRRLSTPLGFDIAPKLPEMLKDAGFEDVEFTQKVVPMGTWTKDPTLKEVGRWFRVQFLEMALEAYSLALFTRGGGWSNEEAQVLFAKVREELKSNKIHLYTYASFATGKKPAASSK</sequence>
<keyword evidence="4" id="KW-1185">Reference proteome</keyword>
<dbReference type="Gene3D" id="3.40.50.150">
    <property type="entry name" value="Vaccinia Virus protein VP39"/>
    <property type="match status" value="1"/>
</dbReference>
<comment type="caution">
    <text evidence="3">The sequence shown here is derived from an EMBL/GenBank/DDBJ whole genome shotgun (WGS) entry which is preliminary data.</text>
</comment>
<gene>
    <name evidence="3" type="ORF">FALBO_9329</name>
</gene>
<reference evidence="3 4" key="1">
    <citation type="submission" date="2020-01" db="EMBL/GenBank/DDBJ databases">
        <title>Identification and distribution of gene clusters putatively required for synthesis of sphingolipid metabolism inhibitors in phylogenetically diverse species of the filamentous fungus Fusarium.</title>
        <authorList>
            <person name="Kim H.-S."/>
            <person name="Busman M."/>
            <person name="Brown D.W."/>
            <person name="Divon H."/>
            <person name="Uhlig S."/>
            <person name="Proctor R.H."/>
        </authorList>
    </citation>
    <scope>NUCLEOTIDE SEQUENCE [LARGE SCALE GENOMIC DNA]</scope>
    <source>
        <strain evidence="3 4">NRRL 20459</strain>
    </source>
</reference>
<keyword evidence="3" id="KW-0808">Transferase</keyword>
<evidence type="ECO:0000256" key="2">
    <source>
        <dbReference type="SAM" id="MobiDB-lite"/>
    </source>
</evidence>
<dbReference type="InterPro" id="IPR029063">
    <property type="entry name" value="SAM-dependent_MTases_sf"/>
</dbReference>
<evidence type="ECO:0000313" key="3">
    <source>
        <dbReference type="EMBL" id="KAF4463841.1"/>
    </source>
</evidence>
<dbReference type="GO" id="GO:0008168">
    <property type="term" value="F:methyltransferase activity"/>
    <property type="evidence" value="ECO:0007669"/>
    <property type="project" value="UniProtKB-KW"/>
</dbReference>
<evidence type="ECO:0000256" key="1">
    <source>
        <dbReference type="ARBA" id="ARBA00038158"/>
    </source>
</evidence>
<keyword evidence="3" id="KW-0489">Methyltransferase</keyword>
<comment type="similarity">
    <text evidence="1">Belongs to the methyltransferase superfamily. LaeA methyltransferase family.</text>
</comment>
<dbReference type="Pfam" id="PF13489">
    <property type="entry name" value="Methyltransf_23"/>
    <property type="match status" value="1"/>
</dbReference>